<accession>A0A6T7MWQ6</accession>
<dbReference type="SUPFAM" id="SSF50630">
    <property type="entry name" value="Acid proteases"/>
    <property type="match status" value="1"/>
</dbReference>
<feature type="disulfide bond" evidence="7">
    <location>
        <begin position="104"/>
        <end position="111"/>
    </location>
</feature>
<evidence type="ECO:0000256" key="5">
    <source>
        <dbReference type="ARBA" id="ARBA00023157"/>
    </source>
</evidence>
<dbReference type="SMART" id="SM00741">
    <property type="entry name" value="SapB"/>
    <property type="match status" value="1"/>
</dbReference>
<dbReference type="EMBL" id="HBEP01001770">
    <property type="protein sequence ID" value="CAD8468042.1"/>
    <property type="molecule type" value="Transcribed_RNA"/>
</dbReference>
<dbReference type="Pfam" id="PF00026">
    <property type="entry name" value="Asp"/>
    <property type="match status" value="1"/>
</dbReference>
<protein>
    <recommendedName>
        <fullName evidence="14">Peptidase A1 domain-containing protein</fullName>
    </recommendedName>
</protein>
<dbReference type="Gene3D" id="1.10.225.10">
    <property type="entry name" value="Saposin-like"/>
    <property type="match status" value="1"/>
</dbReference>
<evidence type="ECO:0000256" key="3">
    <source>
        <dbReference type="ARBA" id="ARBA00022750"/>
    </source>
</evidence>
<sequence>MLSALLLGALATAGAAPHRIPLKKVVTARHELKAHPIADPAGMVEARPSVTAARQLSAAHSPVVVKNFEDAQYYIEISVGEPAQTFKVVPDTGSSNLWIPSKKCSDTNIACLLHSKYDSSKSSTYVANGTKYSIQYGSGSCSGFMSSDKVTVGGLTVASQGFAEVTKEPGIAFIAAHFDGILGLGFKSIAVTGAVPWWYHAVDQQLVQEPVFAFYLNRKAGGDGELLLGGVDEAHYTGAFHYVPLSNETYWEFAMDGVAVGDDKYCVGGCHAIADSGTSLLAGPKEAVTKINAAIGAVGLFDGECKQVIEEYGPVIIDKVLTKLSPLQICTDLGLCSNPPKGLKCVACEQAARVVIKQAASNATQAKIIAEAEKACDLLPSPSGESTVDCSKLDTMPDVTITLAGKDFVLTPQQYVLKVGAKGVEECVSGFIGLDVPAGPLWILGDIFMGAYYTKFDFGNKRVGFATAA</sequence>
<dbReference type="InterPro" id="IPR021109">
    <property type="entry name" value="Peptidase_aspartic_dom_sf"/>
</dbReference>
<dbReference type="PROSITE" id="PS50015">
    <property type="entry name" value="SAP_B"/>
    <property type="match status" value="1"/>
</dbReference>
<keyword evidence="4 8" id="KW-0378">Hydrolase</keyword>
<dbReference type="InterPro" id="IPR007856">
    <property type="entry name" value="SapB_1"/>
</dbReference>
<evidence type="ECO:0000256" key="2">
    <source>
        <dbReference type="ARBA" id="ARBA00022670"/>
    </source>
</evidence>
<evidence type="ECO:0000256" key="7">
    <source>
        <dbReference type="PIRSR" id="PIRSR601461-2"/>
    </source>
</evidence>
<dbReference type="InterPro" id="IPR008139">
    <property type="entry name" value="SaposinB_dom"/>
</dbReference>
<evidence type="ECO:0000259" key="11">
    <source>
        <dbReference type="PROSITE" id="PS51767"/>
    </source>
</evidence>
<dbReference type="FunFam" id="2.40.70.10:FF:000044">
    <property type="entry name" value="Lysosomal aspartic protease"/>
    <property type="match status" value="1"/>
</dbReference>
<keyword evidence="2 8" id="KW-0645">Protease</keyword>
<keyword evidence="3 8" id="KW-0064">Aspartyl protease</keyword>
<dbReference type="InterPro" id="IPR008138">
    <property type="entry name" value="SapB_2"/>
</dbReference>
<dbReference type="PROSITE" id="PS51767">
    <property type="entry name" value="PEPTIDASE_A1"/>
    <property type="match status" value="1"/>
</dbReference>
<evidence type="ECO:0000313" key="12">
    <source>
        <dbReference type="EMBL" id="CAD8468034.1"/>
    </source>
</evidence>
<dbReference type="PANTHER" id="PTHR47966">
    <property type="entry name" value="BETA-SITE APP-CLEAVING ENZYME, ISOFORM A-RELATED"/>
    <property type="match status" value="1"/>
</dbReference>
<keyword evidence="5 7" id="KW-1015">Disulfide bond</keyword>
<dbReference type="AlphaFoldDB" id="A0A6T7MWQ6"/>
<dbReference type="InterPro" id="IPR001969">
    <property type="entry name" value="Aspartic_peptidase_AS"/>
</dbReference>
<evidence type="ECO:0000256" key="6">
    <source>
        <dbReference type="ARBA" id="ARBA00023180"/>
    </source>
</evidence>
<feature type="chain" id="PRO_5036191731" description="Peptidase A1 domain-containing protein" evidence="9">
    <location>
        <begin position="16"/>
        <end position="469"/>
    </location>
</feature>
<dbReference type="Pfam" id="PF05184">
    <property type="entry name" value="SapB_1"/>
    <property type="match status" value="1"/>
</dbReference>
<dbReference type="InterPro" id="IPR011001">
    <property type="entry name" value="Saposin-like"/>
</dbReference>
<evidence type="ECO:0000256" key="4">
    <source>
        <dbReference type="ARBA" id="ARBA00022801"/>
    </source>
</evidence>
<feature type="signal peptide" evidence="9">
    <location>
        <begin position="1"/>
        <end position="15"/>
    </location>
</feature>
<dbReference type="SUPFAM" id="SSF47862">
    <property type="entry name" value="Saposin"/>
    <property type="match status" value="1"/>
</dbReference>
<dbReference type="PANTHER" id="PTHR47966:SF51">
    <property type="entry name" value="BETA-SITE APP-CLEAVING ENZYME, ISOFORM A-RELATED"/>
    <property type="match status" value="1"/>
</dbReference>
<evidence type="ECO:0000256" key="1">
    <source>
        <dbReference type="ARBA" id="ARBA00007447"/>
    </source>
</evidence>
<dbReference type="GO" id="GO:0004190">
    <property type="term" value="F:aspartic-type endopeptidase activity"/>
    <property type="evidence" value="ECO:0007669"/>
    <property type="project" value="UniProtKB-KW"/>
</dbReference>
<feature type="domain" description="Peptidase A1" evidence="11">
    <location>
        <begin position="73"/>
        <end position="466"/>
    </location>
</feature>
<dbReference type="PROSITE" id="PS00141">
    <property type="entry name" value="ASP_PROTEASE"/>
    <property type="match status" value="1"/>
</dbReference>
<evidence type="ECO:0000256" key="8">
    <source>
        <dbReference type="RuleBase" id="RU000454"/>
    </source>
</evidence>
<gene>
    <name evidence="12" type="ORF">PANT1444_LOCUS971</name>
    <name evidence="13" type="ORF">PANT1444_LOCUS975</name>
</gene>
<dbReference type="EMBL" id="HBEP01001759">
    <property type="protein sequence ID" value="CAD8468034.1"/>
    <property type="molecule type" value="Transcribed_RNA"/>
</dbReference>
<dbReference type="Pfam" id="PF03489">
    <property type="entry name" value="SapB_2"/>
    <property type="match status" value="1"/>
</dbReference>
<keyword evidence="9" id="KW-0732">Signal</keyword>
<organism evidence="13">
    <name type="scientific">Phaeocystis antarctica</name>
    <dbReference type="NCBI Taxonomy" id="33657"/>
    <lineage>
        <taxon>Eukaryota</taxon>
        <taxon>Haptista</taxon>
        <taxon>Haptophyta</taxon>
        <taxon>Prymnesiophyceae</taxon>
        <taxon>Phaeocystales</taxon>
        <taxon>Phaeocystaceae</taxon>
        <taxon>Phaeocystis</taxon>
    </lineage>
</organism>
<proteinExistence type="inferred from homology"/>
<evidence type="ECO:0000313" key="13">
    <source>
        <dbReference type="EMBL" id="CAD8468042.1"/>
    </source>
</evidence>
<evidence type="ECO:0008006" key="14">
    <source>
        <dbReference type="Google" id="ProtNLM"/>
    </source>
</evidence>
<keyword evidence="6" id="KW-0325">Glycoprotein</keyword>
<feature type="domain" description="Saposin B-type" evidence="10">
    <location>
        <begin position="300"/>
        <end position="340"/>
    </location>
</feature>
<dbReference type="GO" id="GO:0006629">
    <property type="term" value="P:lipid metabolic process"/>
    <property type="evidence" value="ECO:0007669"/>
    <property type="project" value="InterPro"/>
</dbReference>
<comment type="similarity">
    <text evidence="1 8">Belongs to the peptidase A1 family.</text>
</comment>
<dbReference type="FunFam" id="2.40.70.10:FF:000115">
    <property type="entry name" value="Lysosomal aspartic protease"/>
    <property type="match status" value="1"/>
</dbReference>
<name>A0A6T7MWQ6_9EUKA</name>
<dbReference type="InterPro" id="IPR001461">
    <property type="entry name" value="Aspartic_peptidase_A1"/>
</dbReference>
<dbReference type="Gene3D" id="2.40.70.10">
    <property type="entry name" value="Acid Proteases"/>
    <property type="match status" value="2"/>
</dbReference>
<reference evidence="13" key="1">
    <citation type="submission" date="2021-01" db="EMBL/GenBank/DDBJ databases">
        <authorList>
            <person name="Corre E."/>
            <person name="Pelletier E."/>
            <person name="Niang G."/>
            <person name="Scheremetjew M."/>
            <person name="Finn R."/>
            <person name="Kale V."/>
            <person name="Holt S."/>
            <person name="Cochrane G."/>
            <person name="Meng A."/>
            <person name="Brown T."/>
            <person name="Cohen L."/>
        </authorList>
    </citation>
    <scope>NUCLEOTIDE SEQUENCE</scope>
    <source>
        <strain evidence="13">CCMP1374</strain>
    </source>
</reference>
<evidence type="ECO:0000259" key="10">
    <source>
        <dbReference type="PROSITE" id="PS50015"/>
    </source>
</evidence>
<dbReference type="InterPro" id="IPR033121">
    <property type="entry name" value="PEPTIDASE_A1"/>
</dbReference>
<dbReference type="PRINTS" id="PR00792">
    <property type="entry name" value="PEPSIN"/>
</dbReference>
<dbReference type="GO" id="GO:0006508">
    <property type="term" value="P:proteolysis"/>
    <property type="evidence" value="ECO:0007669"/>
    <property type="project" value="UniProtKB-KW"/>
</dbReference>
<evidence type="ECO:0000256" key="9">
    <source>
        <dbReference type="SAM" id="SignalP"/>
    </source>
</evidence>